<keyword evidence="2" id="KW-1185">Reference proteome</keyword>
<dbReference type="RefSeq" id="WP_237868462.1">
    <property type="nucleotide sequence ID" value="NZ_JAKLTR010000002.1"/>
</dbReference>
<dbReference type="Gene3D" id="3.20.20.70">
    <property type="entry name" value="Aldolase class I"/>
    <property type="match status" value="1"/>
</dbReference>
<evidence type="ECO:0000313" key="2">
    <source>
        <dbReference type="Proteomes" id="UP001165367"/>
    </source>
</evidence>
<dbReference type="PANTHER" id="PTHR30304:SF0">
    <property type="entry name" value="D-TAGATOSE-1,6-BISPHOSPHATE ALDOLASE SUBUNIT GATY-RELATED"/>
    <property type="match status" value="1"/>
</dbReference>
<dbReference type="InterPro" id="IPR050246">
    <property type="entry name" value="Class_II_FBP_aldolase"/>
</dbReference>
<dbReference type="Pfam" id="PF01116">
    <property type="entry name" value="F_bP_aldolase"/>
    <property type="match status" value="1"/>
</dbReference>
<dbReference type="InterPro" id="IPR000771">
    <property type="entry name" value="FBA_II"/>
</dbReference>
<organism evidence="1 2">
    <name type="scientific">Terrimonas ginsenosidimutans</name>
    <dbReference type="NCBI Taxonomy" id="2908004"/>
    <lineage>
        <taxon>Bacteria</taxon>
        <taxon>Pseudomonadati</taxon>
        <taxon>Bacteroidota</taxon>
        <taxon>Chitinophagia</taxon>
        <taxon>Chitinophagales</taxon>
        <taxon>Chitinophagaceae</taxon>
        <taxon>Terrimonas</taxon>
    </lineage>
</organism>
<gene>
    <name evidence="1" type="ORF">LZZ85_03040</name>
</gene>
<dbReference type="InterPro" id="IPR013785">
    <property type="entry name" value="Aldolase_TIM"/>
</dbReference>
<name>A0ABS9KLN4_9BACT</name>
<dbReference type="CDD" id="cd00947">
    <property type="entry name" value="TBP_aldolase_IIB"/>
    <property type="match status" value="1"/>
</dbReference>
<evidence type="ECO:0000313" key="1">
    <source>
        <dbReference type="EMBL" id="MCG2613233.1"/>
    </source>
</evidence>
<dbReference type="PANTHER" id="PTHR30304">
    <property type="entry name" value="D-TAGATOSE-1,6-BISPHOSPHATE ALDOLASE"/>
    <property type="match status" value="1"/>
</dbReference>
<comment type="caution">
    <text evidence="1">The sequence shown here is derived from an EMBL/GenBank/DDBJ whole genome shotgun (WGS) entry which is preliminary data.</text>
</comment>
<dbReference type="SUPFAM" id="SSF51569">
    <property type="entry name" value="Aldolase"/>
    <property type="match status" value="1"/>
</dbReference>
<dbReference type="Proteomes" id="UP001165367">
    <property type="component" value="Unassembled WGS sequence"/>
</dbReference>
<dbReference type="EMBL" id="JAKLTR010000002">
    <property type="protein sequence ID" value="MCG2613233.1"/>
    <property type="molecule type" value="Genomic_DNA"/>
</dbReference>
<protein>
    <submittedName>
        <fullName evidence="1">Class II fructose-bisphosphate aldolase</fullName>
    </submittedName>
</protein>
<sequence length="320" mass="35502">MRVSPKILFDDCYSEYAIAAVNVFTMEQVHGLFSAAQEADSPIIVQLTPVARNYANPLMLNAMIEAAAAIYPEVVYSVHLDHGTEKHAFSAIKQGYSSVMIDASHDDFETNIKRTKAVTDTAHKHHIFVESELGVLSGVEDDLSVDEAHARYTDPKQAREFVERSACNSLAVAVGTSHGAYKFSGRQGLQFQVLEKIQEQLPGFPLVLHGSSSVNPSDISSINSNGGKLKENASGVTDEELQKAIRYGICKVNIATDLRLLWTRVHREFFVQQPDLFDPIIPGKKYMEAYKDFMIGRFDILGSSGKSSSIRSDNQHYKQQ</sequence>
<proteinExistence type="predicted"/>
<dbReference type="NCBIfam" id="TIGR00167">
    <property type="entry name" value="cbbA"/>
    <property type="match status" value="1"/>
</dbReference>
<accession>A0ABS9KLN4</accession>
<dbReference type="PIRSF" id="PIRSF001359">
    <property type="entry name" value="F_bP_aldolase_II"/>
    <property type="match status" value="1"/>
</dbReference>
<reference evidence="1" key="1">
    <citation type="submission" date="2022-01" db="EMBL/GenBank/DDBJ databases">
        <authorList>
            <person name="Jo J.-H."/>
            <person name="Im W.-T."/>
        </authorList>
    </citation>
    <scope>NUCLEOTIDE SEQUENCE</scope>
    <source>
        <strain evidence="1">NA20</strain>
    </source>
</reference>